<dbReference type="GO" id="GO:0009271">
    <property type="term" value="P:phage shock"/>
    <property type="evidence" value="ECO:0007669"/>
    <property type="project" value="TreeGrafter"/>
</dbReference>
<comment type="caution">
    <text evidence="3">The sequence shown here is derived from an EMBL/GenBank/DDBJ whole genome shotgun (WGS) entry which is preliminary data.</text>
</comment>
<evidence type="ECO:0000256" key="2">
    <source>
        <dbReference type="SAM" id="MobiDB-lite"/>
    </source>
</evidence>
<accession>A0A9W5N0F8</accession>
<evidence type="ECO:0000256" key="1">
    <source>
        <dbReference type="ARBA" id="ARBA00043985"/>
    </source>
</evidence>
<dbReference type="EMBL" id="ACEO02000001">
    <property type="protein sequence ID" value="EFC53240.1"/>
    <property type="molecule type" value="Genomic_DNA"/>
</dbReference>
<dbReference type="GO" id="GO:0005829">
    <property type="term" value="C:cytosol"/>
    <property type="evidence" value="ECO:0007669"/>
    <property type="project" value="TreeGrafter"/>
</dbReference>
<dbReference type="AlphaFoldDB" id="A0A9W5N0F8"/>
<dbReference type="PANTHER" id="PTHR31088">
    <property type="entry name" value="MEMBRANE-ASSOCIATED PROTEIN VIPP1, CHLOROPLASTIC"/>
    <property type="match status" value="1"/>
</dbReference>
<sequence length="234" mass="25642">MKQTHFSERKIQMSETLSRRVGRLVSGGFHALIDAAENLAPEAVMNESIREIERAVDEVRAELGKVLAQKHLAAKKMADESNRHEAIDANLQAAVDAGRDDLAEAGIAEQMDIEARLPILENTIADCAAQEKELEGFIAALQAKKREMQQQLQDWRAAQQSMSTGKTAGGNGSDLNRIARDAEKSGNAFDRVMGRQNSVHSSTDAAQLAKLKELEDLSRNNRIAERLAALKAKS</sequence>
<dbReference type="Proteomes" id="UP000004621">
    <property type="component" value="Unassembled WGS sequence"/>
</dbReference>
<evidence type="ECO:0000313" key="4">
    <source>
        <dbReference type="Proteomes" id="UP000004621"/>
    </source>
</evidence>
<organism evidence="3 4">
    <name type="scientific">Neisseria subflava NJ9703</name>
    <dbReference type="NCBI Taxonomy" id="546268"/>
    <lineage>
        <taxon>Bacteria</taxon>
        <taxon>Pseudomonadati</taxon>
        <taxon>Pseudomonadota</taxon>
        <taxon>Betaproteobacteria</taxon>
        <taxon>Neisseriales</taxon>
        <taxon>Neisseriaceae</taxon>
        <taxon>Neisseria</taxon>
    </lineage>
</organism>
<proteinExistence type="inferred from homology"/>
<reference evidence="3 4" key="1">
    <citation type="submission" date="2010-01" db="EMBL/GenBank/DDBJ databases">
        <authorList>
            <person name="Weinstock G."/>
            <person name="Sodergren E."/>
            <person name="Clifton S."/>
            <person name="Fulton L."/>
            <person name="Fulton B."/>
            <person name="Courtney L."/>
            <person name="Fronick C."/>
            <person name="Harrison M."/>
            <person name="Strong C."/>
            <person name="Farmer C."/>
            <person name="Delahaunty K."/>
            <person name="Markovic C."/>
            <person name="Hall O."/>
            <person name="Minx P."/>
            <person name="Tomlinson C."/>
            <person name="Mitreva M."/>
            <person name="Nelson J."/>
            <person name="Hou S."/>
            <person name="Wollam A."/>
            <person name="Pepin K.H."/>
            <person name="Johnson M."/>
            <person name="Bhonagiri V."/>
            <person name="Nash W.E."/>
            <person name="Warren W."/>
            <person name="Chinwalla A."/>
            <person name="Mardis E.R."/>
            <person name="Wilson R.K."/>
        </authorList>
    </citation>
    <scope>NUCLEOTIDE SEQUENCE [LARGE SCALE GENOMIC DNA]</scope>
    <source>
        <strain evidence="3 4">NJ9703</strain>
    </source>
</reference>
<dbReference type="Pfam" id="PF04012">
    <property type="entry name" value="PspA_IM30"/>
    <property type="match status" value="1"/>
</dbReference>
<protein>
    <submittedName>
        <fullName evidence="3">PspA/IM30 family protein</fullName>
    </submittedName>
</protein>
<dbReference type="InterPro" id="IPR007157">
    <property type="entry name" value="PspA_VIPP1"/>
</dbReference>
<name>A0A9W5N0F8_NEISU</name>
<comment type="similarity">
    <text evidence="1">Belongs to the PspA/Vipp/IM30 family.</text>
</comment>
<dbReference type="PANTHER" id="PTHR31088:SF6">
    <property type="entry name" value="PHAGE SHOCK PROTEIN A"/>
    <property type="match status" value="1"/>
</dbReference>
<feature type="region of interest" description="Disordered" evidence="2">
    <location>
        <begin position="152"/>
        <end position="177"/>
    </location>
</feature>
<gene>
    <name evidence="3" type="ORF">NEISUBOT_03241</name>
</gene>
<evidence type="ECO:0000313" key="3">
    <source>
        <dbReference type="EMBL" id="EFC53240.1"/>
    </source>
</evidence>